<feature type="region of interest" description="Disordered" evidence="1">
    <location>
        <begin position="194"/>
        <end position="230"/>
    </location>
</feature>
<keyword evidence="3" id="KW-1185">Reference proteome</keyword>
<evidence type="ECO:0000256" key="1">
    <source>
        <dbReference type="SAM" id="MobiDB-lite"/>
    </source>
</evidence>
<feature type="compositionally biased region" description="Polar residues" evidence="1">
    <location>
        <begin position="139"/>
        <end position="149"/>
    </location>
</feature>
<reference evidence="3" key="1">
    <citation type="journal article" date="2017" name="Genome Biol.">
        <title>Comparative genomics reveals high biological diversity and specific adaptations in the industrially and medically important fungal genus Aspergillus.</title>
        <authorList>
            <person name="de Vries R.P."/>
            <person name="Riley R."/>
            <person name="Wiebenga A."/>
            <person name="Aguilar-Osorio G."/>
            <person name="Amillis S."/>
            <person name="Uchima C.A."/>
            <person name="Anderluh G."/>
            <person name="Asadollahi M."/>
            <person name="Askin M."/>
            <person name="Barry K."/>
            <person name="Battaglia E."/>
            <person name="Bayram O."/>
            <person name="Benocci T."/>
            <person name="Braus-Stromeyer S.A."/>
            <person name="Caldana C."/>
            <person name="Canovas D."/>
            <person name="Cerqueira G.C."/>
            <person name="Chen F."/>
            <person name="Chen W."/>
            <person name="Choi C."/>
            <person name="Clum A."/>
            <person name="Dos Santos R.A."/>
            <person name="Damasio A.R."/>
            <person name="Diallinas G."/>
            <person name="Emri T."/>
            <person name="Fekete E."/>
            <person name="Flipphi M."/>
            <person name="Freyberg S."/>
            <person name="Gallo A."/>
            <person name="Gournas C."/>
            <person name="Habgood R."/>
            <person name="Hainaut M."/>
            <person name="Harispe M.L."/>
            <person name="Henrissat B."/>
            <person name="Hilden K.S."/>
            <person name="Hope R."/>
            <person name="Hossain A."/>
            <person name="Karabika E."/>
            <person name="Karaffa L."/>
            <person name="Karanyi Z."/>
            <person name="Krasevec N."/>
            <person name="Kuo A."/>
            <person name="Kusch H."/>
            <person name="LaButti K."/>
            <person name="Lagendijk E.L."/>
            <person name="Lapidus A."/>
            <person name="Levasseur A."/>
            <person name="Lindquist E."/>
            <person name="Lipzen A."/>
            <person name="Logrieco A.F."/>
            <person name="MacCabe A."/>
            <person name="Maekelae M.R."/>
            <person name="Malavazi I."/>
            <person name="Melin P."/>
            <person name="Meyer V."/>
            <person name="Mielnichuk N."/>
            <person name="Miskei M."/>
            <person name="Molnar A.P."/>
            <person name="Mule G."/>
            <person name="Ngan C.Y."/>
            <person name="Orejas M."/>
            <person name="Orosz E."/>
            <person name="Ouedraogo J.P."/>
            <person name="Overkamp K.M."/>
            <person name="Park H.-S."/>
            <person name="Perrone G."/>
            <person name="Piumi F."/>
            <person name="Punt P.J."/>
            <person name="Ram A.F."/>
            <person name="Ramon A."/>
            <person name="Rauscher S."/>
            <person name="Record E."/>
            <person name="Riano-Pachon D.M."/>
            <person name="Robert V."/>
            <person name="Roehrig J."/>
            <person name="Ruller R."/>
            <person name="Salamov A."/>
            <person name="Salih N.S."/>
            <person name="Samson R.A."/>
            <person name="Sandor E."/>
            <person name="Sanguinetti M."/>
            <person name="Schuetze T."/>
            <person name="Sepcic K."/>
            <person name="Shelest E."/>
            <person name="Sherlock G."/>
            <person name="Sophianopoulou V."/>
            <person name="Squina F.M."/>
            <person name="Sun H."/>
            <person name="Susca A."/>
            <person name="Todd R.B."/>
            <person name="Tsang A."/>
            <person name="Unkles S.E."/>
            <person name="van de Wiele N."/>
            <person name="van Rossen-Uffink D."/>
            <person name="Oliveira J.V."/>
            <person name="Vesth T.C."/>
            <person name="Visser J."/>
            <person name="Yu J.-H."/>
            <person name="Zhou M."/>
            <person name="Andersen M.R."/>
            <person name="Archer D.B."/>
            <person name="Baker S.E."/>
            <person name="Benoit I."/>
            <person name="Brakhage A.A."/>
            <person name="Braus G.H."/>
            <person name="Fischer R."/>
            <person name="Frisvad J.C."/>
            <person name="Goldman G.H."/>
            <person name="Houbraken J."/>
            <person name="Oakley B."/>
            <person name="Pocsi I."/>
            <person name="Scazzocchio C."/>
            <person name="Seiboth B."/>
            <person name="vanKuyk P.A."/>
            <person name="Wortman J."/>
            <person name="Dyer P.S."/>
            <person name="Grigoriev I.V."/>
        </authorList>
    </citation>
    <scope>NUCLEOTIDE SEQUENCE [LARGE SCALE GENOMIC DNA]</scope>
    <source>
        <strain evidence="3">CBS 506.65</strain>
    </source>
</reference>
<accession>A0A1L9SCW4</accession>
<dbReference type="AlphaFoldDB" id="A0A1L9SCW4"/>
<dbReference type="GeneID" id="34609983"/>
<dbReference type="RefSeq" id="XP_022579473.1">
    <property type="nucleotide sequence ID" value="XM_022723518.1"/>
</dbReference>
<dbReference type="Proteomes" id="UP000184188">
    <property type="component" value="Unassembled WGS sequence"/>
</dbReference>
<feature type="region of interest" description="Disordered" evidence="1">
    <location>
        <begin position="43"/>
        <end position="156"/>
    </location>
</feature>
<proteinExistence type="predicted"/>
<organism evidence="2 3">
    <name type="scientific">Penicilliopsis zonata CBS 506.65</name>
    <dbReference type="NCBI Taxonomy" id="1073090"/>
    <lineage>
        <taxon>Eukaryota</taxon>
        <taxon>Fungi</taxon>
        <taxon>Dikarya</taxon>
        <taxon>Ascomycota</taxon>
        <taxon>Pezizomycotina</taxon>
        <taxon>Eurotiomycetes</taxon>
        <taxon>Eurotiomycetidae</taxon>
        <taxon>Eurotiales</taxon>
        <taxon>Aspergillaceae</taxon>
        <taxon>Penicilliopsis</taxon>
    </lineage>
</organism>
<feature type="compositionally biased region" description="Basic and acidic residues" evidence="1">
    <location>
        <begin position="67"/>
        <end position="81"/>
    </location>
</feature>
<evidence type="ECO:0000313" key="2">
    <source>
        <dbReference type="EMBL" id="OJJ44963.1"/>
    </source>
</evidence>
<feature type="region of interest" description="Disordered" evidence="1">
    <location>
        <begin position="286"/>
        <end position="306"/>
    </location>
</feature>
<feature type="compositionally biased region" description="Polar residues" evidence="1">
    <location>
        <begin position="288"/>
        <end position="306"/>
    </location>
</feature>
<dbReference type="STRING" id="1073090.A0A1L9SCW4"/>
<gene>
    <name evidence="2" type="ORF">ASPZODRAFT_134383</name>
</gene>
<sequence>MTHIIYYLTYSKTGCKQMVAAPGIKNIVDDPCEFVKRIKTNKRLNDKKGQTLQRNKEAQNSQNPEAKATEPKGKGEKKAEKPTASAMELPHAAQDSPGPMGVQTPQILRQTEAIPATTQSRQKPDPIGVRMPVHPSLNGPMSATPTAQQPGLVGIRTPVHSGMNVALTITPESRQNSGVNAVRMPAHSSLNGAISTTPSPQQPGLVAVRTPVNPRPNGIMSTAPSPQQPGLVAVRAPVNPRPNGVMSTTPSPRQPGLMAVQKPMHPSLNGVVSTAPSPQPGLVGVRTPVNSRPNGAISTTPSPQKTNLMGFQTPMHPSPNGAMYTAPSPQKPGIRVVRTPQNPRQNGAIAARQQSPPKPDDLSGFISPEAMQGFITGLSAYDPTPVLREAPVVTASQGAFDGNPATVSRNQMRAATPMMAPASQPMNMPAVMGNVYPYGMQMTPSPAMYHPMFQQNMAMAGFYPSPAVQNPYATPMHSRSTSGASQPSMLGSPYPTPQSFHRGMAASGMENRIPTNMIAAPVPNGPQKRSISQVYGQQYDNLPANKRQC</sequence>
<feature type="compositionally biased region" description="Basic and acidic residues" evidence="1">
    <location>
        <begin position="43"/>
        <end position="57"/>
    </location>
</feature>
<protein>
    <submittedName>
        <fullName evidence="2">Uncharacterized protein</fullName>
    </submittedName>
</protein>
<name>A0A1L9SCW4_9EURO</name>
<evidence type="ECO:0000313" key="3">
    <source>
        <dbReference type="Proteomes" id="UP000184188"/>
    </source>
</evidence>
<dbReference type="VEuPathDB" id="FungiDB:ASPZODRAFT_134383"/>
<dbReference type="EMBL" id="KV878346">
    <property type="protein sequence ID" value="OJJ44963.1"/>
    <property type="molecule type" value="Genomic_DNA"/>
</dbReference>